<sequence length="130" mass="14180">MSLCPFPCPFLDALHLTRVSARRCPSPRAPSRSQNTHAGQSVLHQGAHLRMDCASQVARLMISDRLLLAACVSLGARATMRCCPPALTYASSALYPAVRRLSLPFSRPTFDALRCCSSYPLPRVLSPRAL</sequence>
<organism evidence="1 2">
    <name type="scientific">Hypholoma sublateritium (strain FD-334 SS-4)</name>
    <dbReference type="NCBI Taxonomy" id="945553"/>
    <lineage>
        <taxon>Eukaryota</taxon>
        <taxon>Fungi</taxon>
        <taxon>Dikarya</taxon>
        <taxon>Basidiomycota</taxon>
        <taxon>Agaricomycotina</taxon>
        <taxon>Agaricomycetes</taxon>
        <taxon>Agaricomycetidae</taxon>
        <taxon>Agaricales</taxon>
        <taxon>Agaricineae</taxon>
        <taxon>Strophariaceae</taxon>
        <taxon>Hypholoma</taxon>
    </lineage>
</organism>
<keyword evidence="2" id="KW-1185">Reference proteome</keyword>
<dbReference type="AlphaFoldDB" id="A0A0D2NTX9"/>
<gene>
    <name evidence="1" type="ORF">HYPSUDRAFT_662557</name>
</gene>
<dbReference type="EMBL" id="KN817551">
    <property type="protein sequence ID" value="KJA22314.1"/>
    <property type="molecule type" value="Genomic_DNA"/>
</dbReference>
<evidence type="ECO:0000313" key="1">
    <source>
        <dbReference type="EMBL" id="KJA22314.1"/>
    </source>
</evidence>
<accession>A0A0D2NTX9</accession>
<dbReference type="Proteomes" id="UP000054270">
    <property type="component" value="Unassembled WGS sequence"/>
</dbReference>
<reference evidence="2" key="1">
    <citation type="submission" date="2014-04" db="EMBL/GenBank/DDBJ databases">
        <title>Evolutionary Origins and Diversification of the Mycorrhizal Mutualists.</title>
        <authorList>
            <consortium name="DOE Joint Genome Institute"/>
            <consortium name="Mycorrhizal Genomics Consortium"/>
            <person name="Kohler A."/>
            <person name="Kuo A."/>
            <person name="Nagy L.G."/>
            <person name="Floudas D."/>
            <person name="Copeland A."/>
            <person name="Barry K.W."/>
            <person name="Cichocki N."/>
            <person name="Veneault-Fourrey C."/>
            <person name="LaButti K."/>
            <person name="Lindquist E.A."/>
            <person name="Lipzen A."/>
            <person name="Lundell T."/>
            <person name="Morin E."/>
            <person name="Murat C."/>
            <person name="Riley R."/>
            <person name="Ohm R."/>
            <person name="Sun H."/>
            <person name="Tunlid A."/>
            <person name="Henrissat B."/>
            <person name="Grigoriev I.V."/>
            <person name="Hibbett D.S."/>
            <person name="Martin F."/>
        </authorList>
    </citation>
    <scope>NUCLEOTIDE SEQUENCE [LARGE SCALE GENOMIC DNA]</scope>
    <source>
        <strain evidence="2">FD-334 SS-4</strain>
    </source>
</reference>
<protein>
    <submittedName>
        <fullName evidence="1">Uncharacterized protein</fullName>
    </submittedName>
</protein>
<name>A0A0D2NTX9_HYPSF</name>
<proteinExistence type="predicted"/>
<evidence type="ECO:0000313" key="2">
    <source>
        <dbReference type="Proteomes" id="UP000054270"/>
    </source>
</evidence>